<feature type="transmembrane region" description="Helical" evidence="2">
    <location>
        <begin position="60"/>
        <end position="82"/>
    </location>
</feature>
<protein>
    <submittedName>
        <fullName evidence="3">Uncharacterized protein</fullName>
    </submittedName>
</protein>
<evidence type="ECO:0000256" key="1">
    <source>
        <dbReference type="SAM" id="MobiDB-lite"/>
    </source>
</evidence>
<organism evidence="3 4">
    <name type="scientific">Streptomyces bathyalis</name>
    <dbReference type="NCBI Taxonomy" id="2710756"/>
    <lineage>
        <taxon>Bacteria</taxon>
        <taxon>Bacillati</taxon>
        <taxon>Actinomycetota</taxon>
        <taxon>Actinomycetes</taxon>
        <taxon>Kitasatosporales</taxon>
        <taxon>Streptomycetaceae</taxon>
        <taxon>Streptomyces</taxon>
    </lineage>
</organism>
<dbReference type="AlphaFoldDB" id="A0A7T1T6L8"/>
<sequence length="131" mass="13461">MPITGSRSGGNTDLSEEVPSSRADVSVLREGTGLQFEVKVGPIKAQASVDGEPDSTPFSVLTLLLLAGAACVLSLGFSLLFWAGGFVLGISAVGLFGVLFAGGLALIRLGLPRPARTPPQRVPSQRGPSEE</sequence>
<evidence type="ECO:0000256" key="2">
    <source>
        <dbReference type="SAM" id="Phobius"/>
    </source>
</evidence>
<evidence type="ECO:0000313" key="3">
    <source>
        <dbReference type="EMBL" id="QPP07363.1"/>
    </source>
</evidence>
<dbReference type="RefSeq" id="WP_197351153.1">
    <property type="nucleotide sequence ID" value="NZ_CP048882.1"/>
</dbReference>
<keyword evidence="2" id="KW-0472">Membrane</keyword>
<accession>A0A7T1T6L8</accession>
<keyword evidence="4" id="KW-1185">Reference proteome</keyword>
<dbReference type="EMBL" id="CP048882">
    <property type="protein sequence ID" value="QPP07363.1"/>
    <property type="molecule type" value="Genomic_DNA"/>
</dbReference>
<reference evidence="4" key="1">
    <citation type="submission" date="2020-02" db="EMBL/GenBank/DDBJ databases">
        <title>Streptomyces sp. ASO4wet.</title>
        <authorList>
            <person name="Risdian C."/>
            <person name="Landwehr W."/>
            <person name="Schupp P."/>
            <person name="Wink J."/>
        </authorList>
    </citation>
    <scope>NUCLEOTIDE SEQUENCE [LARGE SCALE GENOMIC DNA]</scope>
    <source>
        <strain evidence="4">ASO4wet</strain>
    </source>
</reference>
<keyword evidence="2" id="KW-1133">Transmembrane helix</keyword>
<name>A0A7T1T6L8_9ACTN</name>
<gene>
    <name evidence="3" type="ORF">G4Z16_14300</name>
</gene>
<feature type="compositionally biased region" description="Polar residues" evidence="1">
    <location>
        <begin position="1"/>
        <end position="13"/>
    </location>
</feature>
<feature type="region of interest" description="Disordered" evidence="1">
    <location>
        <begin position="1"/>
        <end position="24"/>
    </location>
</feature>
<feature type="transmembrane region" description="Helical" evidence="2">
    <location>
        <begin position="88"/>
        <end position="111"/>
    </location>
</feature>
<dbReference type="Proteomes" id="UP000595046">
    <property type="component" value="Chromosome"/>
</dbReference>
<keyword evidence="2" id="KW-0812">Transmembrane</keyword>
<proteinExistence type="predicted"/>
<evidence type="ECO:0000313" key="4">
    <source>
        <dbReference type="Proteomes" id="UP000595046"/>
    </source>
</evidence>
<dbReference type="KEGG" id="sbat:G4Z16_14300"/>